<dbReference type="Proteomes" id="UP000572907">
    <property type="component" value="Unassembled WGS sequence"/>
</dbReference>
<organism evidence="1 2">
    <name type="scientific">Streptomyces violarus</name>
    <dbReference type="NCBI Taxonomy" id="67380"/>
    <lineage>
        <taxon>Bacteria</taxon>
        <taxon>Bacillati</taxon>
        <taxon>Actinomycetota</taxon>
        <taxon>Actinomycetes</taxon>
        <taxon>Kitasatosporales</taxon>
        <taxon>Streptomycetaceae</taxon>
        <taxon>Streptomyces</taxon>
    </lineage>
</organism>
<accession>A0A7W4ZSR2</accession>
<sequence length="71" mass="7823">MLGIAELVTVPFLLAILAQWVRAERVRTAVLDRRLAGEPALPGTSSGLVRPWWETEVSEVAARARRQGRGD</sequence>
<comment type="caution">
    <text evidence="1">The sequence shown here is derived from an EMBL/GenBank/DDBJ whole genome shotgun (WGS) entry which is preliminary data.</text>
</comment>
<evidence type="ECO:0000313" key="2">
    <source>
        <dbReference type="Proteomes" id="UP000572907"/>
    </source>
</evidence>
<gene>
    <name evidence="1" type="ORF">FHS41_004472</name>
</gene>
<keyword evidence="2" id="KW-1185">Reference proteome</keyword>
<evidence type="ECO:0000313" key="1">
    <source>
        <dbReference type="EMBL" id="MBB3077965.1"/>
    </source>
</evidence>
<reference evidence="1 2" key="1">
    <citation type="submission" date="2020-08" db="EMBL/GenBank/DDBJ databases">
        <title>Genomic Encyclopedia of Type Strains, Phase III (KMG-III): the genomes of soil and plant-associated and newly described type strains.</title>
        <authorList>
            <person name="Whitman W."/>
        </authorList>
    </citation>
    <scope>NUCLEOTIDE SEQUENCE [LARGE SCALE GENOMIC DNA]</scope>
    <source>
        <strain evidence="1 2">CECT 3237</strain>
    </source>
</reference>
<proteinExistence type="predicted"/>
<dbReference type="EMBL" id="JACHXE010000004">
    <property type="protein sequence ID" value="MBB3077965.1"/>
    <property type="molecule type" value="Genomic_DNA"/>
</dbReference>
<dbReference type="AlphaFoldDB" id="A0A7W4ZSR2"/>
<protein>
    <submittedName>
        <fullName evidence="1">Uncharacterized protein</fullName>
    </submittedName>
</protein>
<name>A0A7W4ZSR2_9ACTN</name>